<comment type="similarity">
    <text evidence="6">Belongs to the methyl-accepting chemotaxis (MCP) protein family.</text>
</comment>
<dbReference type="InterPro" id="IPR003660">
    <property type="entry name" value="HAMP_dom"/>
</dbReference>
<name>A0A7X0TUX5_9GAMM</name>
<dbReference type="RefSeq" id="WP_184425991.1">
    <property type="nucleotide sequence ID" value="NZ_AP027362.1"/>
</dbReference>
<evidence type="ECO:0000259" key="9">
    <source>
        <dbReference type="PROSITE" id="PS50111"/>
    </source>
</evidence>
<dbReference type="AlphaFoldDB" id="A0A7X0TUX5"/>
<dbReference type="CDD" id="cd06225">
    <property type="entry name" value="HAMP"/>
    <property type="match status" value="1"/>
</dbReference>
<evidence type="ECO:0000256" key="2">
    <source>
        <dbReference type="ARBA" id="ARBA00022692"/>
    </source>
</evidence>
<evidence type="ECO:0000313" key="11">
    <source>
        <dbReference type="EMBL" id="MBB6544663.1"/>
    </source>
</evidence>
<dbReference type="SMART" id="SM01358">
    <property type="entry name" value="HBM"/>
    <property type="match status" value="1"/>
</dbReference>
<comment type="subcellular location">
    <subcellularLocation>
        <location evidence="1">Membrane</location>
        <topology evidence="1">Multi-pass membrane protein</topology>
    </subcellularLocation>
</comment>
<dbReference type="PANTHER" id="PTHR32089">
    <property type="entry name" value="METHYL-ACCEPTING CHEMOTAXIS PROTEIN MCPB"/>
    <property type="match status" value="1"/>
</dbReference>
<dbReference type="PRINTS" id="PR00260">
    <property type="entry name" value="CHEMTRNSDUCR"/>
</dbReference>
<feature type="transmembrane region" description="Helical" evidence="8">
    <location>
        <begin position="268"/>
        <end position="287"/>
    </location>
</feature>
<gene>
    <name evidence="11" type="ORF">HNQ55_003196</name>
</gene>
<keyword evidence="3 8" id="KW-1133">Transmembrane helix</keyword>
<keyword evidence="4 8" id="KW-0472">Membrane</keyword>
<evidence type="ECO:0000256" key="7">
    <source>
        <dbReference type="PROSITE-ProRule" id="PRU00284"/>
    </source>
</evidence>
<keyword evidence="12" id="KW-1185">Reference proteome</keyword>
<dbReference type="Pfam" id="PF00015">
    <property type="entry name" value="MCPsignal"/>
    <property type="match status" value="1"/>
</dbReference>
<dbReference type="FunFam" id="1.10.287.950:FF:000001">
    <property type="entry name" value="Methyl-accepting chemotaxis sensory transducer"/>
    <property type="match status" value="1"/>
</dbReference>
<evidence type="ECO:0000256" key="5">
    <source>
        <dbReference type="ARBA" id="ARBA00023224"/>
    </source>
</evidence>
<dbReference type="PANTHER" id="PTHR32089:SF119">
    <property type="entry name" value="METHYL-ACCEPTING CHEMOTAXIS PROTEIN CTPL"/>
    <property type="match status" value="1"/>
</dbReference>
<comment type="caution">
    <text evidence="11">The sequence shown here is derived from an EMBL/GenBank/DDBJ whole genome shotgun (WGS) entry which is preliminary data.</text>
</comment>
<dbReference type="Gene3D" id="1.10.287.950">
    <property type="entry name" value="Methyl-accepting chemotaxis protein"/>
    <property type="match status" value="1"/>
</dbReference>
<dbReference type="InterPro" id="IPR004090">
    <property type="entry name" value="Chemotax_Me-accpt_rcpt"/>
</dbReference>
<evidence type="ECO:0000259" key="10">
    <source>
        <dbReference type="PROSITE" id="PS50885"/>
    </source>
</evidence>
<dbReference type="InterPro" id="IPR032255">
    <property type="entry name" value="HBM"/>
</dbReference>
<evidence type="ECO:0000256" key="1">
    <source>
        <dbReference type="ARBA" id="ARBA00004141"/>
    </source>
</evidence>
<feature type="transmembrane region" description="Helical" evidence="8">
    <location>
        <begin position="7"/>
        <end position="27"/>
    </location>
</feature>
<sequence length="619" mass="68402">MLIKHKLTANTGILIVALIFMLGLLTYSVNSLESDIATARLIGNIETEVLQLRRDEKDFLARKLLKYRDSFVKKHSELKQDISALEQVFIDQPSQANDIKSLNTVIEEYSNIFNKIVEEQQVIGLDHNDGVYGELRRAVHAVEEILKGSDDKLLSGMLQLRRSEKDFLLRVDDKYWQKWQRDSLVLIADIKASELDSSVRSQIIDYIGTYDKTFAKLVESQRIMGFTSDQGLRGEMRATVHQVDQLLEQVLVASRARVEAHVNSVNTAAYLLFAVVLVIAITFAVYMSRNILSGITQLQDKMNEVAETKDLSIVLETSSKDELGNMADVFNKMITSFRNLIIEVNHSVETVNVATRNLSENIHKANEGVDSQIQQTDLVATAVTEMVATVDEIAQNTQSAADKADLTNQNALKGKGGVDSTISKIDELSMKLLDSENVVKELEKDSVTIGSVLDVIRSIAEQTNLLALNAAIEAARAGEQGRGFAVVADEVRTLASRTQDSTKEIETIIGSLQARTKEIVSHMATCRTQGQESADQAATAGAMLEEITQDVSTIMDMNTTIAAAIQEQSIVASEVNQHVVMIRDVAEEAGSAAKQNSHMSEELSQQAEVLNKEVNQFKV</sequence>
<dbReference type="EMBL" id="JACHHU010000034">
    <property type="protein sequence ID" value="MBB6544663.1"/>
    <property type="molecule type" value="Genomic_DNA"/>
</dbReference>
<feature type="domain" description="Methyl-accepting transducer" evidence="9">
    <location>
        <begin position="347"/>
        <end position="583"/>
    </location>
</feature>
<feature type="domain" description="HAMP" evidence="10">
    <location>
        <begin position="289"/>
        <end position="342"/>
    </location>
</feature>
<reference evidence="11 12" key="1">
    <citation type="submission" date="2020-08" db="EMBL/GenBank/DDBJ databases">
        <title>Genomic Encyclopedia of Type Strains, Phase IV (KMG-IV): sequencing the most valuable type-strain genomes for metagenomic binning, comparative biology and taxonomic classification.</title>
        <authorList>
            <person name="Goeker M."/>
        </authorList>
    </citation>
    <scope>NUCLEOTIDE SEQUENCE [LARGE SCALE GENOMIC DNA]</scope>
    <source>
        <strain evidence="11 12">DSM 26287</strain>
    </source>
</reference>
<protein>
    <submittedName>
        <fullName evidence="11">Methyl-accepting chemotaxis protein</fullName>
    </submittedName>
</protein>
<dbReference type="Pfam" id="PF00672">
    <property type="entry name" value="HAMP"/>
    <property type="match status" value="1"/>
</dbReference>
<evidence type="ECO:0000256" key="4">
    <source>
        <dbReference type="ARBA" id="ARBA00023136"/>
    </source>
</evidence>
<dbReference type="GO" id="GO:0016020">
    <property type="term" value="C:membrane"/>
    <property type="evidence" value="ECO:0007669"/>
    <property type="project" value="UniProtKB-SubCell"/>
</dbReference>
<dbReference type="CDD" id="cd11386">
    <property type="entry name" value="MCP_signal"/>
    <property type="match status" value="1"/>
</dbReference>
<evidence type="ECO:0000313" key="12">
    <source>
        <dbReference type="Proteomes" id="UP000537141"/>
    </source>
</evidence>
<accession>A0A7X0TUX5</accession>
<dbReference type="Proteomes" id="UP000537141">
    <property type="component" value="Unassembled WGS sequence"/>
</dbReference>
<dbReference type="SMART" id="SM00304">
    <property type="entry name" value="HAMP"/>
    <property type="match status" value="1"/>
</dbReference>
<dbReference type="GO" id="GO:0006935">
    <property type="term" value="P:chemotaxis"/>
    <property type="evidence" value="ECO:0007669"/>
    <property type="project" value="InterPro"/>
</dbReference>
<keyword evidence="2 8" id="KW-0812">Transmembrane</keyword>
<dbReference type="SUPFAM" id="SSF58104">
    <property type="entry name" value="Methyl-accepting chemotaxis protein (MCP) signaling domain"/>
    <property type="match status" value="1"/>
</dbReference>
<dbReference type="PROSITE" id="PS50885">
    <property type="entry name" value="HAMP"/>
    <property type="match status" value="1"/>
</dbReference>
<keyword evidence="5 7" id="KW-0807">Transducer</keyword>
<dbReference type="GO" id="GO:0007165">
    <property type="term" value="P:signal transduction"/>
    <property type="evidence" value="ECO:0007669"/>
    <property type="project" value="UniProtKB-KW"/>
</dbReference>
<evidence type="ECO:0000256" key="8">
    <source>
        <dbReference type="SAM" id="Phobius"/>
    </source>
</evidence>
<dbReference type="PROSITE" id="PS50111">
    <property type="entry name" value="CHEMOTAXIS_TRANSDUC_2"/>
    <property type="match status" value="1"/>
</dbReference>
<dbReference type="SMART" id="SM00283">
    <property type="entry name" value="MA"/>
    <property type="match status" value="1"/>
</dbReference>
<organism evidence="11 12">
    <name type="scientific">Thalassotalea piscium</name>
    <dbReference type="NCBI Taxonomy" id="1230533"/>
    <lineage>
        <taxon>Bacteria</taxon>
        <taxon>Pseudomonadati</taxon>
        <taxon>Pseudomonadota</taxon>
        <taxon>Gammaproteobacteria</taxon>
        <taxon>Alteromonadales</taxon>
        <taxon>Colwelliaceae</taxon>
        <taxon>Thalassotalea</taxon>
    </lineage>
</organism>
<evidence type="ECO:0000256" key="6">
    <source>
        <dbReference type="ARBA" id="ARBA00029447"/>
    </source>
</evidence>
<dbReference type="GO" id="GO:0004888">
    <property type="term" value="F:transmembrane signaling receptor activity"/>
    <property type="evidence" value="ECO:0007669"/>
    <property type="project" value="InterPro"/>
</dbReference>
<proteinExistence type="inferred from homology"/>
<evidence type="ECO:0000256" key="3">
    <source>
        <dbReference type="ARBA" id="ARBA00022989"/>
    </source>
</evidence>
<dbReference type="InterPro" id="IPR004089">
    <property type="entry name" value="MCPsignal_dom"/>
</dbReference>